<gene>
    <name evidence="3" type="ORF">SAMN02745130_02256</name>
</gene>
<name>A0A1T4WZX2_9GAMM</name>
<keyword evidence="1" id="KW-0732">Signal</keyword>
<organism evidence="3 4">
    <name type="scientific">Thiothrix eikelboomii</name>
    <dbReference type="NCBI Taxonomy" id="92487"/>
    <lineage>
        <taxon>Bacteria</taxon>
        <taxon>Pseudomonadati</taxon>
        <taxon>Pseudomonadota</taxon>
        <taxon>Gammaproteobacteria</taxon>
        <taxon>Thiotrichales</taxon>
        <taxon>Thiotrichaceae</taxon>
        <taxon>Thiothrix</taxon>
    </lineage>
</organism>
<feature type="signal peptide" evidence="1">
    <location>
        <begin position="1"/>
        <end position="28"/>
    </location>
</feature>
<dbReference type="EMBL" id="FUYB01000010">
    <property type="protein sequence ID" value="SKA82161.1"/>
    <property type="molecule type" value="Genomic_DNA"/>
</dbReference>
<evidence type="ECO:0000256" key="1">
    <source>
        <dbReference type="SAM" id="SignalP"/>
    </source>
</evidence>
<dbReference type="InterPro" id="IPR003646">
    <property type="entry name" value="SH3-like_bac-type"/>
</dbReference>
<evidence type="ECO:0000259" key="2">
    <source>
        <dbReference type="Pfam" id="PF08239"/>
    </source>
</evidence>
<dbReference type="Gene3D" id="2.30.30.40">
    <property type="entry name" value="SH3 Domains"/>
    <property type="match status" value="1"/>
</dbReference>
<proteinExistence type="predicted"/>
<dbReference type="Proteomes" id="UP000190460">
    <property type="component" value="Unassembled WGS sequence"/>
</dbReference>
<sequence length="219" mass="24506">MRCFKSRYLAGLTALVIWAVSASLPTQAATILKPVDQAAQQASFLEFRNQLLQTLERKDLKGLLAVVNKDIKASFGTENGIEGFKELWKLDQPATSSIWRELSTVLKMGGSFSNKTTFVAPYVFSQWPDSIDAFEYAAVLGANVRIRAKPSLNASILKTVSYEILPVEFSENQQWVTVKLNGGKKGYIASQYIRSSVDYRAFFEKIKGRWQMTVFIAGD</sequence>
<feature type="domain" description="SH3b" evidence="2">
    <location>
        <begin position="143"/>
        <end position="193"/>
    </location>
</feature>
<protein>
    <submittedName>
        <fullName evidence="3">SH3 domain-containing protein</fullName>
    </submittedName>
</protein>
<dbReference type="Pfam" id="PF08239">
    <property type="entry name" value="SH3_3"/>
    <property type="match status" value="1"/>
</dbReference>
<evidence type="ECO:0000313" key="4">
    <source>
        <dbReference type="Proteomes" id="UP000190460"/>
    </source>
</evidence>
<keyword evidence="4" id="KW-1185">Reference proteome</keyword>
<reference evidence="3 4" key="1">
    <citation type="submission" date="2017-02" db="EMBL/GenBank/DDBJ databases">
        <authorList>
            <person name="Peterson S.W."/>
        </authorList>
    </citation>
    <scope>NUCLEOTIDE SEQUENCE [LARGE SCALE GENOMIC DNA]</scope>
    <source>
        <strain evidence="3 4">ATCC 49788</strain>
    </source>
</reference>
<dbReference type="RefSeq" id="WP_078922737.1">
    <property type="nucleotide sequence ID" value="NZ_FUYB01000010.1"/>
</dbReference>
<dbReference type="STRING" id="92487.SAMN02745130_02256"/>
<feature type="chain" id="PRO_5012752594" evidence="1">
    <location>
        <begin position="29"/>
        <end position="219"/>
    </location>
</feature>
<dbReference type="AlphaFoldDB" id="A0A1T4WZX2"/>
<dbReference type="OrthoDB" id="7550365at2"/>
<evidence type="ECO:0000313" key="3">
    <source>
        <dbReference type="EMBL" id="SKA82161.1"/>
    </source>
</evidence>
<accession>A0A1T4WZX2</accession>